<dbReference type="EMBL" id="GGEC01062262">
    <property type="protein sequence ID" value="MBX42746.1"/>
    <property type="molecule type" value="Transcribed_RNA"/>
</dbReference>
<name>A0A2P2NJT7_RHIMU</name>
<evidence type="ECO:0000313" key="1">
    <source>
        <dbReference type="EMBL" id="MBX42746.1"/>
    </source>
</evidence>
<organism evidence="1">
    <name type="scientific">Rhizophora mucronata</name>
    <name type="common">Asiatic mangrove</name>
    <dbReference type="NCBI Taxonomy" id="61149"/>
    <lineage>
        <taxon>Eukaryota</taxon>
        <taxon>Viridiplantae</taxon>
        <taxon>Streptophyta</taxon>
        <taxon>Embryophyta</taxon>
        <taxon>Tracheophyta</taxon>
        <taxon>Spermatophyta</taxon>
        <taxon>Magnoliopsida</taxon>
        <taxon>eudicotyledons</taxon>
        <taxon>Gunneridae</taxon>
        <taxon>Pentapetalae</taxon>
        <taxon>rosids</taxon>
        <taxon>fabids</taxon>
        <taxon>Malpighiales</taxon>
        <taxon>Rhizophoraceae</taxon>
        <taxon>Rhizophora</taxon>
    </lineage>
</organism>
<reference evidence="1" key="1">
    <citation type="submission" date="2018-02" db="EMBL/GenBank/DDBJ databases">
        <title>Rhizophora mucronata_Transcriptome.</title>
        <authorList>
            <person name="Meera S.P."/>
            <person name="Sreeshan A."/>
            <person name="Augustine A."/>
        </authorList>
    </citation>
    <scope>NUCLEOTIDE SEQUENCE</scope>
    <source>
        <tissue evidence="1">Leaf</tissue>
    </source>
</reference>
<accession>A0A2P2NJT7</accession>
<dbReference type="AlphaFoldDB" id="A0A2P2NJT7"/>
<sequence>MHVKVLNYLIMEVGKGTKSTQVAIQEQSL</sequence>
<proteinExistence type="predicted"/>
<protein>
    <submittedName>
        <fullName evidence="1">Uncharacterized protein</fullName>
    </submittedName>
</protein>